<keyword evidence="1" id="KW-0175">Coiled coil</keyword>
<proteinExistence type="predicted"/>
<name>A0ABR0N3E6_GOSAR</name>
<sequence>MKRLAVGLMTTPKYEGWLHRRINDNISQPSLGDVKSMDEYLQVIPSELEIIKADQWEKRFHDARARESALRKSLIEGQDERQILGARVAELERVLHQSRGHNLDIELRASLSRIEDLKGRVEELETALQNCEHRIEFLESNNE</sequence>
<accession>A0ABR0N3E6</accession>
<gene>
    <name evidence="2" type="ORF">PVK06_039642</name>
</gene>
<evidence type="ECO:0000256" key="1">
    <source>
        <dbReference type="SAM" id="Coils"/>
    </source>
</evidence>
<evidence type="ECO:0000313" key="3">
    <source>
        <dbReference type="Proteomes" id="UP001358586"/>
    </source>
</evidence>
<keyword evidence="3" id="KW-1185">Reference proteome</keyword>
<comment type="caution">
    <text evidence="2">The sequence shown here is derived from an EMBL/GenBank/DDBJ whole genome shotgun (WGS) entry which is preliminary data.</text>
</comment>
<protein>
    <submittedName>
        <fullName evidence="2">Uncharacterized protein</fullName>
    </submittedName>
</protein>
<feature type="coiled-coil region" evidence="1">
    <location>
        <begin position="107"/>
        <end position="141"/>
    </location>
</feature>
<organism evidence="2 3">
    <name type="scientific">Gossypium arboreum</name>
    <name type="common">Tree cotton</name>
    <name type="synonym">Gossypium nanking</name>
    <dbReference type="NCBI Taxonomy" id="29729"/>
    <lineage>
        <taxon>Eukaryota</taxon>
        <taxon>Viridiplantae</taxon>
        <taxon>Streptophyta</taxon>
        <taxon>Embryophyta</taxon>
        <taxon>Tracheophyta</taxon>
        <taxon>Spermatophyta</taxon>
        <taxon>Magnoliopsida</taxon>
        <taxon>eudicotyledons</taxon>
        <taxon>Gunneridae</taxon>
        <taxon>Pentapetalae</taxon>
        <taxon>rosids</taxon>
        <taxon>malvids</taxon>
        <taxon>Malvales</taxon>
        <taxon>Malvaceae</taxon>
        <taxon>Malvoideae</taxon>
        <taxon>Gossypium</taxon>
    </lineage>
</organism>
<evidence type="ECO:0000313" key="2">
    <source>
        <dbReference type="EMBL" id="KAK5785093.1"/>
    </source>
</evidence>
<reference evidence="2 3" key="1">
    <citation type="submission" date="2023-03" db="EMBL/GenBank/DDBJ databases">
        <title>WGS of Gossypium arboreum.</title>
        <authorList>
            <person name="Yu D."/>
        </authorList>
    </citation>
    <scope>NUCLEOTIDE SEQUENCE [LARGE SCALE GENOMIC DNA]</scope>
    <source>
        <tissue evidence="2">Leaf</tissue>
    </source>
</reference>
<dbReference type="EMBL" id="JARKNE010000011">
    <property type="protein sequence ID" value="KAK5785093.1"/>
    <property type="molecule type" value="Genomic_DNA"/>
</dbReference>
<dbReference type="Proteomes" id="UP001358586">
    <property type="component" value="Chromosome 11"/>
</dbReference>